<proteinExistence type="predicted"/>
<dbReference type="Proteomes" id="UP001564760">
    <property type="component" value="Unassembled WGS sequence"/>
</dbReference>
<reference evidence="1 2" key="1">
    <citation type="submission" date="2024-08" db="EMBL/GenBank/DDBJ databases">
        <title>Mycobacterium servetensis sp. nov., a novel rapid-growing mycobacterial species recovered from a human patient in Zaragoza, Spain.</title>
        <authorList>
            <person name="Tristancho-Baro A.I."/>
            <person name="Buenestado-Serrano S."/>
            <person name="Garcia De Viedma D."/>
            <person name="Milagro-Beamonte A."/>
            <person name="Burillo N."/>
            <person name="Sanz S."/>
            <person name="Lopez-Calleja A.I."/>
            <person name="Penas-Utrilla D."/>
            <person name="Guardingo M."/>
            <person name="Garcia M.J."/>
            <person name="Vinuelas-Bayon J."/>
        </authorList>
    </citation>
    <scope>NUCLEOTIDE SEQUENCE [LARGE SCALE GENOMIC DNA]</scope>
    <source>
        <strain evidence="2">HUMS_12744610</strain>
    </source>
</reference>
<name>A0ABV4C155_9MYCO</name>
<accession>A0ABV4C155</accession>
<dbReference type="RefSeq" id="WP_369738658.1">
    <property type="nucleotide sequence ID" value="NZ_JBGEDP010000001.1"/>
</dbReference>
<organism evidence="1 2">
    <name type="scientific">Mycobacterium servetii</name>
    <dbReference type="NCBI Taxonomy" id="3237418"/>
    <lineage>
        <taxon>Bacteria</taxon>
        <taxon>Bacillati</taxon>
        <taxon>Actinomycetota</taxon>
        <taxon>Actinomycetes</taxon>
        <taxon>Mycobacteriales</taxon>
        <taxon>Mycobacteriaceae</taxon>
        <taxon>Mycobacterium</taxon>
    </lineage>
</organism>
<evidence type="ECO:0000313" key="1">
    <source>
        <dbReference type="EMBL" id="MEY8016268.1"/>
    </source>
</evidence>
<comment type="caution">
    <text evidence="1">The sequence shown here is derived from an EMBL/GenBank/DDBJ whole genome shotgun (WGS) entry which is preliminary data.</text>
</comment>
<evidence type="ECO:0000313" key="2">
    <source>
        <dbReference type="Proteomes" id="UP001564760"/>
    </source>
</evidence>
<sequence>MSPGASLSGGGVDVALSEGVVVGVMAANSLGPLANPNPETAGAAATTAPLAQTPTACRTGEFMAVSIPSSGVTSQPVKHLARSVDCDPLHPNGFHAPAAGRVAWRSRSRRGLMFNSKL</sequence>
<dbReference type="EMBL" id="JBGEDP010000001">
    <property type="protein sequence ID" value="MEY8016268.1"/>
    <property type="molecule type" value="Genomic_DNA"/>
</dbReference>
<gene>
    <name evidence="1" type="ORF">AB8998_15325</name>
</gene>
<protein>
    <submittedName>
        <fullName evidence="1">Uncharacterized protein</fullName>
    </submittedName>
</protein>
<keyword evidence="2" id="KW-1185">Reference proteome</keyword>